<keyword evidence="10" id="KW-1003">Cell membrane</keyword>
<dbReference type="SUPFAM" id="SSF54862">
    <property type="entry name" value="4Fe-4S ferredoxins"/>
    <property type="match status" value="1"/>
</dbReference>
<feature type="binding site" evidence="10">
    <location>
        <position position="177"/>
    </location>
    <ligand>
        <name>[4Fe-4S] cluster</name>
        <dbReference type="ChEBI" id="CHEBI:49883"/>
        <label>3</label>
    </ligand>
</feature>
<feature type="domain" description="4Fe-4S" evidence="12">
    <location>
        <begin position="34"/>
        <end position="93"/>
    </location>
</feature>
<keyword evidence="14" id="KW-1185">Reference proteome</keyword>
<feature type="region of interest" description="Hydrophobic" evidence="10">
    <location>
        <begin position="1"/>
        <end position="28"/>
    </location>
</feature>
<dbReference type="RefSeq" id="WP_083051243.1">
    <property type="nucleotide sequence ID" value="NZ_CAXXQO010000004.1"/>
</dbReference>
<comment type="subcellular location">
    <subcellularLocation>
        <location evidence="10">Cell membrane</location>
    </subcellularLocation>
</comment>
<evidence type="ECO:0000256" key="10">
    <source>
        <dbReference type="HAMAP-Rule" id="MF_00463"/>
    </source>
</evidence>
<dbReference type="Pfam" id="PF04060">
    <property type="entry name" value="FeS"/>
    <property type="match status" value="1"/>
</dbReference>
<keyword evidence="5 10" id="KW-1278">Translocase</keyword>
<keyword evidence="6 10" id="KW-0249">Electron transport</keyword>
<dbReference type="OrthoDB" id="9789936at2"/>
<evidence type="ECO:0000313" key="14">
    <source>
        <dbReference type="Proteomes" id="UP000192343"/>
    </source>
</evidence>
<dbReference type="HAMAP" id="MF_00463">
    <property type="entry name" value="RsxB_RnfB"/>
    <property type="match status" value="1"/>
</dbReference>
<dbReference type="PANTHER" id="PTHR43560">
    <property type="entry name" value="ION-TRANSLOCATING OXIDOREDUCTASE COMPLEX SUBUNIT B"/>
    <property type="match status" value="1"/>
</dbReference>
<evidence type="ECO:0000256" key="2">
    <source>
        <dbReference type="ARBA" id="ARBA00022485"/>
    </source>
</evidence>
<dbReference type="STRING" id="1963862.B4O97_12395"/>
<keyword evidence="7 10" id="KW-0408">Iron</keyword>
<keyword evidence="8 10" id="KW-0411">Iron-sulfur</keyword>
<dbReference type="EC" id="7.-.-.-" evidence="10"/>
<evidence type="ECO:0000256" key="5">
    <source>
        <dbReference type="ARBA" id="ARBA00022967"/>
    </source>
</evidence>
<dbReference type="Proteomes" id="UP000192343">
    <property type="component" value="Unassembled WGS sequence"/>
</dbReference>
<feature type="binding site" evidence="10">
    <location>
        <position position="140"/>
    </location>
    <ligand>
        <name>[4Fe-4S] cluster</name>
        <dbReference type="ChEBI" id="CHEBI:49883"/>
        <label>2</label>
    </ligand>
</feature>
<dbReference type="InterPro" id="IPR050395">
    <property type="entry name" value="4Fe4S_Ferredoxin_RnfB"/>
</dbReference>
<evidence type="ECO:0000259" key="11">
    <source>
        <dbReference type="PROSITE" id="PS51379"/>
    </source>
</evidence>
<dbReference type="GO" id="GO:0022900">
    <property type="term" value="P:electron transport chain"/>
    <property type="evidence" value="ECO:0007669"/>
    <property type="project" value="UniProtKB-UniRule"/>
</dbReference>
<protein>
    <recommendedName>
        <fullName evidence="10">Ion-translocating oxidoreductase complex subunit B</fullName>
        <ecNumber evidence="10">7.-.-.-</ecNumber>
    </recommendedName>
    <alternativeName>
        <fullName evidence="10">Rnf electron transport complex subunit B</fullName>
    </alternativeName>
</protein>
<feature type="binding site" evidence="10">
    <location>
        <position position="150"/>
    </location>
    <ligand>
        <name>[4Fe-4S] cluster</name>
        <dbReference type="ChEBI" id="CHEBI:49883"/>
        <label>2</label>
    </ligand>
</feature>
<feature type="binding site" evidence="10">
    <location>
        <position position="51"/>
    </location>
    <ligand>
        <name>[4Fe-4S] cluster</name>
        <dbReference type="ChEBI" id="CHEBI:49883"/>
        <label>1</label>
    </ligand>
</feature>
<accession>A0A1Y1RWB8</accession>
<feature type="binding site" evidence="10">
    <location>
        <position position="174"/>
    </location>
    <ligand>
        <name>[4Fe-4S] cluster</name>
        <dbReference type="ChEBI" id="CHEBI:49883"/>
        <label>3</label>
    </ligand>
</feature>
<dbReference type="NCBIfam" id="TIGR01944">
    <property type="entry name" value="rnfB"/>
    <property type="match status" value="1"/>
</dbReference>
<dbReference type="Gene3D" id="1.10.15.40">
    <property type="entry name" value="Electron transport complex subunit B, putative Fe-S cluster"/>
    <property type="match status" value="1"/>
</dbReference>
<comment type="function">
    <text evidence="10">Part of a membrane-bound complex that couples electron transfer with translocation of ions across the membrane.</text>
</comment>
<name>A0A1Y1RWB8_9SPIO</name>
<organism evidence="13 14">
    <name type="scientific">Marispirochaeta aestuarii</name>
    <dbReference type="NCBI Taxonomy" id="1963862"/>
    <lineage>
        <taxon>Bacteria</taxon>
        <taxon>Pseudomonadati</taxon>
        <taxon>Spirochaetota</taxon>
        <taxon>Spirochaetia</taxon>
        <taxon>Spirochaetales</taxon>
        <taxon>Spirochaetaceae</taxon>
        <taxon>Marispirochaeta</taxon>
    </lineage>
</organism>
<dbReference type="AlphaFoldDB" id="A0A1Y1RWB8"/>
<dbReference type="GO" id="GO:0051539">
    <property type="term" value="F:4 iron, 4 sulfur cluster binding"/>
    <property type="evidence" value="ECO:0007669"/>
    <property type="project" value="UniProtKB-UniRule"/>
</dbReference>
<reference evidence="13 14" key="1">
    <citation type="submission" date="2017-03" db="EMBL/GenBank/DDBJ databases">
        <title>Draft Genome sequence of Marispirochaeta sp. strain JC444.</title>
        <authorList>
            <person name="Shivani Y."/>
            <person name="Subhash Y."/>
            <person name="Sasikala C."/>
            <person name="Ramana C."/>
        </authorList>
    </citation>
    <scope>NUCLEOTIDE SEQUENCE [LARGE SCALE GENOMIC DNA]</scope>
    <source>
        <strain evidence="13 14">JC444</strain>
    </source>
</reference>
<comment type="caution">
    <text evidence="10">Lacks conserved residue(s) required for the propagation of feature annotation.</text>
</comment>
<dbReference type="PANTHER" id="PTHR43560:SF1">
    <property type="entry name" value="ION-TRANSLOCATING OXIDOREDUCTASE COMPLEX SUBUNIT B"/>
    <property type="match status" value="1"/>
</dbReference>
<gene>
    <name evidence="10" type="primary">rnfB</name>
    <name evidence="13" type="ORF">B4O97_12395</name>
</gene>
<dbReference type="InterPro" id="IPR017896">
    <property type="entry name" value="4Fe4S_Fe-S-bd"/>
</dbReference>
<evidence type="ECO:0000256" key="4">
    <source>
        <dbReference type="ARBA" id="ARBA00022737"/>
    </source>
</evidence>
<feature type="binding site" evidence="10">
    <location>
        <position position="54"/>
    </location>
    <ligand>
        <name>[4Fe-4S] cluster</name>
        <dbReference type="ChEBI" id="CHEBI:49883"/>
        <label>1</label>
    </ligand>
</feature>
<evidence type="ECO:0000256" key="6">
    <source>
        <dbReference type="ARBA" id="ARBA00022982"/>
    </source>
</evidence>
<keyword evidence="1 10" id="KW-0813">Transport</keyword>
<dbReference type="PROSITE" id="PS51656">
    <property type="entry name" value="4FE4S"/>
    <property type="match status" value="1"/>
</dbReference>
<feature type="domain" description="4Fe-4S ferredoxin-type" evidence="11">
    <location>
        <begin position="135"/>
        <end position="164"/>
    </location>
</feature>
<dbReference type="GO" id="GO:0005886">
    <property type="term" value="C:plasma membrane"/>
    <property type="evidence" value="ECO:0007669"/>
    <property type="project" value="UniProtKB-SubCell"/>
</dbReference>
<evidence type="ECO:0000259" key="12">
    <source>
        <dbReference type="PROSITE" id="PS51656"/>
    </source>
</evidence>
<proteinExistence type="inferred from homology"/>
<comment type="caution">
    <text evidence="13">The sequence shown here is derived from an EMBL/GenBank/DDBJ whole genome shotgun (WGS) entry which is preliminary data.</text>
</comment>
<evidence type="ECO:0000256" key="1">
    <source>
        <dbReference type="ARBA" id="ARBA00022448"/>
    </source>
</evidence>
<dbReference type="InterPro" id="IPR007202">
    <property type="entry name" value="4Fe-4S_dom"/>
</dbReference>
<evidence type="ECO:0000256" key="3">
    <source>
        <dbReference type="ARBA" id="ARBA00022723"/>
    </source>
</evidence>
<comment type="similarity">
    <text evidence="10">Belongs to the 4Fe4S bacterial-type ferredoxin family. RnfB subfamily.</text>
</comment>
<dbReference type="Gene3D" id="3.30.70.20">
    <property type="match status" value="1"/>
</dbReference>
<feature type="binding site" evidence="10">
    <location>
        <position position="144"/>
    </location>
    <ligand>
        <name>[4Fe-4S] cluster</name>
        <dbReference type="ChEBI" id="CHEBI:49883"/>
        <label>2</label>
    </ligand>
</feature>
<dbReference type="InterPro" id="IPR010207">
    <property type="entry name" value="Elect_transpt_cplx_RnfB/RsxB"/>
</dbReference>
<dbReference type="InterPro" id="IPR017900">
    <property type="entry name" value="4Fe4S_Fe_S_CS"/>
</dbReference>
<keyword evidence="3 10" id="KW-0479">Metal-binding</keyword>
<feature type="binding site" evidence="10">
    <location>
        <position position="184"/>
    </location>
    <ligand>
        <name>[4Fe-4S] cluster</name>
        <dbReference type="ChEBI" id="CHEBI:49883"/>
        <label>2</label>
    </ligand>
</feature>
<dbReference type="GO" id="GO:0009055">
    <property type="term" value="F:electron transfer activity"/>
    <property type="evidence" value="ECO:0007669"/>
    <property type="project" value="InterPro"/>
</dbReference>
<keyword evidence="4 10" id="KW-0677">Repeat</keyword>
<evidence type="ECO:0000313" key="13">
    <source>
        <dbReference type="EMBL" id="ORC34435.1"/>
    </source>
</evidence>
<feature type="binding site" evidence="10">
    <location>
        <position position="154"/>
    </location>
    <ligand>
        <name>[4Fe-4S] cluster</name>
        <dbReference type="ChEBI" id="CHEBI:49883"/>
        <label>3</label>
    </ligand>
</feature>
<dbReference type="PROSITE" id="PS51379">
    <property type="entry name" value="4FE4S_FER_2"/>
    <property type="match status" value="2"/>
</dbReference>
<evidence type="ECO:0000256" key="7">
    <source>
        <dbReference type="ARBA" id="ARBA00023004"/>
    </source>
</evidence>
<dbReference type="EMBL" id="MWQY01000013">
    <property type="protein sequence ID" value="ORC34435.1"/>
    <property type="molecule type" value="Genomic_DNA"/>
</dbReference>
<dbReference type="Pfam" id="PF00037">
    <property type="entry name" value="Fer4"/>
    <property type="match status" value="1"/>
</dbReference>
<feature type="domain" description="4Fe-4S ferredoxin-type" evidence="11">
    <location>
        <begin position="165"/>
        <end position="194"/>
    </location>
</feature>
<evidence type="ECO:0000256" key="8">
    <source>
        <dbReference type="ARBA" id="ARBA00023014"/>
    </source>
</evidence>
<dbReference type="PROSITE" id="PS00198">
    <property type="entry name" value="4FE4S_FER_1"/>
    <property type="match status" value="1"/>
</dbReference>
<comment type="subunit">
    <text evidence="10">The complex is composed of six subunits: RnfA, RnfB, RnfC, RnfD, RnfE and RnfG.</text>
</comment>
<sequence>MSIISALYALAVVGVLGLLFGAGLAVASRVLSVEKDRRIEEVEAVLPGINCGACGFAGCAAYAEGMVKQDAEISLCSPGGQEVMVALGKILGKEVDLTKEKMVAQVHCRGNRERSVYKYDYKGVEDCVSAHILYGGDKVCPYGCLGLGSCIKICPVDAISYDEDNCVWVDKDKCISCGKCVDICPTGVIRMIPYSADRIVACNSTDKGGVTKKYCTVGCIGCKLCEKKSPEGGFQVENFLAKIDYAHKGEREEAAKACPPKCIIAADKK</sequence>
<keyword evidence="2 10" id="KW-0004">4Fe-4S</keyword>
<feature type="binding site" evidence="10">
    <location>
        <position position="76"/>
    </location>
    <ligand>
        <name>[4Fe-4S] cluster</name>
        <dbReference type="ChEBI" id="CHEBI:49883"/>
        <label>1</label>
    </ligand>
</feature>
<evidence type="ECO:0000256" key="9">
    <source>
        <dbReference type="ARBA" id="ARBA00023136"/>
    </source>
</evidence>
<feature type="binding site" evidence="10">
    <location>
        <position position="59"/>
    </location>
    <ligand>
        <name>[4Fe-4S] cluster</name>
        <dbReference type="ChEBI" id="CHEBI:49883"/>
        <label>1</label>
    </ligand>
</feature>
<comment type="cofactor">
    <cofactor evidence="10">
        <name>[4Fe-4S] cluster</name>
        <dbReference type="ChEBI" id="CHEBI:49883"/>
    </cofactor>
    <text evidence="10">Binds 3 [4Fe-4S] clusters.</text>
</comment>
<dbReference type="GO" id="GO:0046872">
    <property type="term" value="F:metal ion binding"/>
    <property type="evidence" value="ECO:0007669"/>
    <property type="project" value="UniProtKB-KW"/>
</dbReference>
<feature type="binding site" evidence="10">
    <location>
        <position position="180"/>
    </location>
    <ligand>
        <name>[4Fe-4S] cluster</name>
        <dbReference type="ChEBI" id="CHEBI:49883"/>
        <label>3</label>
    </ligand>
</feature>
<keyword evidence="9 10" id="KW-0472">Membrane</keyword>